<keyword evidence="8" id="KW-0784">Thiamine biosynthesis</keyword>
<dbReference type="EMBL" id="UINC01001157">
    <property type="protein sequence ID" value="SUZ72763.1"/>
    <property type="molecule type" value="Genomic_DNA"/>
</dbReference>
<dbReference type="InterPro" id="IPR027939">
    <property type="entry name" value="NMT1/THI5"/>
</dbReference>
<dbReference type="GO" id="GO:0016740">
    <property type="term" value="F:transferase activity"/>
    <property type="evidence" value="ECO:0007669"/>
    <property type="project" value="UniProtKB-KW"/>
</dbReference>
<dbReference type="PROSITE" id="PS51257">
    <property type="entry name" value="PROKAR_LIPOPROTEIN"/>
    <property type="match status" value="1"/>
</dbReference>
<feature type="domain" description="SsuA/THI5-like" evidence="12">
    <location>
        <begin position="51"/>
        <end position="268"/>
    </location>
</feature>
<accession>A0A381Q556</accession>
<dbReference type="Pfam" id="PF09084">
    <property type="entry name" value="NMT1"/>
    <property type="match status" value="1"/>
</dbReference>
<reference evidence="13" key="1">
    <citation type="submission" date="2018-05" db="EMBL/GenBank/DDBJ databases">
        <authorList>
            <person name="Lanie J.A."/>
            <person name="Ng W.-L."/>
            <person name="Kazmierczak K.M."/>
            <person name="Andrzejewski T.M."/>
            <person name="Davidsen T.M."/>
            <person name="Wayne K.J."/>
            <person name="Tettelin H."/>
            <person name="Glass J.I."/>
            <person name="Rusch D."/>
            <person name="Podicherti R."/>
            <person name="Tsui H.-C.T."/>
            <person name="Winkler M.E."/>
        </authorList>
    </citation>
    <scope>NUCLEOTIDE SEQUENCE</scope>
</reference>
<keyword evidence="5" id="KW-0808">Transferase</keyword>
<evidence type="ECO:0000256" key="5">
    <source>
        <dbReference type="ARBA" id="ARBA00022679"/>
    </source>
</evidence>
<dbReference type="Gene3D" id="3.40.190.10">
    <property type="entry name" value="Periplasmic binding protein-like II"/>
    <property type="match status" value="2"/>
</dbReference>
<evidence type="ECO:0000256" key="1">
    <source>
        <dbReference type="ARBA" id="ARBA00003469"/>
    </source>
</evidence>
<evidence type="ECO:0000256" key="3">
    <source>
        <dbReference type="ARBA" id="ARBA00009406"/>
    </source>
</evidence>
<evidence type="ECO:0000256" key="7">
    <source>
        <dbReference type="ARBA" id="ARBA00022898"/>
    </source>
</evidence>
<evidence type="ECO:0000256" key="2">
    <source>
        <dbReference type="ARBA" id="ARBA00004948"/>
    </source>
</evidence>
<dbReference type="PANTHER" id="PTHR31528:SF1">
    <property type="entry name" value="4-AMINO-5-HYDROXYMETHYL-2-METHYLPYRIMIDINE PHOSPHATE SYNTHASE THI11-RELATED"/>
    <property type="match status" value="1"/>
</dbReference>
<evidence type="ECO:0000256" key="10">
    <source>
        <dbReference type="ARBA" id="ARBA00033171"/>
    </source>
</evidence>
<dbReference type="PANTHER" id="PTHR31528">
    <property type="entry name" value="4-AMINO-5-HYDROXYMETHYL-2-METHYLPYRIMIDINE PHOSPHATE SYNTHASE THI11-RELATED"/>
    <property type="match status" value="1"/>
</dbReference>
<comment type="pathway">
    <text evidence="2">Cofactor biosynthesis; thiamine diphosphate biosynthesis.</text>
</comment>
<comment type="catalytic activity">
    <reaction evidence="11">
        <text>N(6)-(pyridoxal phosphate)-L-lysyl-[4-amino-5-hydroxymethyl-2-methylpyrimidine phosphate synthase] + L-histidyl-[4-amino-5-hydroxymethyl-2-methylpyrimidine phosphate synthase] + 2 Fe(3+) + 4 H2O = L-lysyl-[4-amino-5-hydroxymethyl-2-methylpyrimidine phosphate synthase] + (2S)-2-amino-5-hydroxy-4-oxopentanoyl-[4-amino-5-hydroxymethyl-2-methylpyrimidine phosphate synthase] + 4-amino-2-methyl-5-(phosphooxymethyl)pyrimidine + 3-oxopropanoate + 2 Fe(2+) + 2 H(+)</text>
        <dbReference type="Rhea" id="RHEA:65756"/>
        <dbReference type="Rhea" id="RHEA-COMP:16892"/>
        <dbReference type="Rhea" id="RHEA-COMP:16893"/>
        <dbReference type="Rhea" id="RHEA-COMP:16894"/>
        <dbReference type="Rhea" id="RHEA-COMP:16895"/>
        <dbReference type="ChEBI" id="CHEBI:15377"/>
        <dbReference type="ChEBI" id="CHEBI:15378"/>
        <dbReference type="ChEBI" id="CHEBI:29033"/>
        <dbReference type="ChEBI" id="CHEBI:29034"/>
        <dbReference type="ChEBI" id="CHEBI:29969"/>
        <dbReference type="ChEBI" id="CHEBI:29979"/>
        <dbReference type="ChEBI" id="CHEBI:33190"/>
        <dbReference type="ChEBI" id="CHEBI:58354"/>
        <dbReference type="ChEBI" id="CHEBI:143915"/>
        <dbReference type="ChEBI" id="CHEBI:157692"/>
    </reaction>
    <physiologicalReaction direction="left-to-right" evidence="11">
        <dbReference type="Rhea" id="RHEA:65757"/>
    </physiologicalReaction>
</comment>
<dbReference type="GO" id="GO:0009228">
    <property type="term" value="P:thiamine biosynthetic process"/>
    <property type="evidence" value="ECO:0007669"/>
    <property type="project" value="UniProtKB-KW"/>
</dbReference>
<name>A0A381Q556_9ZZZZ</name>
<comment type="similarity">
    <text evidence="3">Belongs to the NMT1/THI5 family.</text>
</comment>
<evidence type="ECO:0000313" key="13">
    <source>
        <dbReference type="EMBL" id="SUZ72763.1"/>
    </source>
</evidence>
<evidence type="ECO:0000256" key="4">
    <source>
        <dbReference type="ARBA" id="ARBA00011738"/>
    </source>
</evidence>
<evidence type="ECO:0000256" key="8">
    <source>
        <dbReference type="ARBA" id="ARBA00022977"/>
    </source>
</evidence>
<protein>
    <recommendedName>
        <fullName evidence="10">Thiamine pyrimidine synthase</fullName>
    </recommendedName>
</protein>
<comment type="function">
    <text evidence="1">Responsible for the formation of the pyrimidine heterocycle in the thiamine biosynthesis pathway. Catalyzes the formation of hydroxymethylpyrimidine phosphate (HMP-P) from histidine and pyridoxal phosphate (PLP). The protein uses PLP and the active site histidine to form HMP-P, generating an inactive enzyme. The enzyme can only undergo a single turnover, which suggests it is a suicide enzyme.</text>
</comment>
<evidence type="ECO:0000256" key="9">
    <source>
        <dbReference type="ARBA" id="ARBA00023004"/>
    </source>
</evidence>
<gene>
    <name evidence="13" type="ORF">METZ01_LOCUS25617</name>
</gene>
<organism evidence="13">
    <name type="scientific">marine metagenome</name>
    <dbReference type="NCBI Taxonomy" id="408172"/>
    <lineage>
        <taxon>unclassified sequences</taxon>
        <taxon>metagenomes</taxon>
        <taxon>ecological metagenomes</taxon>
    </lineage>
</organism>
<proteinExistence type="inferred from homology"/>
<keyword evidence="6" id="KW-0479">Metal-binding</keyword>
<dbReference type="SUPFAM" id="SSF53850">
    <property type="entry name" value="Periplasmic binding protein-like II"/>
    <property type="match status" value="1"/>
</dbReference>
<evidence type="ECO:0000256" key="6">
    <source>
        <dbReference type="ARBA" id="ARBA00022723"/>
    </source>
</evidence>
<evidence type="ECO:0000259" key="12">
    <source>
        <dbReference type="Pfam" id="PF09084"/>
    </source>
</evidence>
<dbReference type="InterPro" id="IPR015168">
    <property type="entry name" value="SsuA/THI5"/>
</dbReference>
<comment type="subunit">
    <text evidence="4">Homodimer.</text>
</comment>
<sequence length="373" mass="39932">MKKRLTTRLLAVLAVLTLFATACGDDEAAVGVGDCDSVDSVSLQLQWLTQAQFAGYYAAADEGIYEKYCLDVEIREGGVDIAPHQQLASGAVDFAVSWVPKALVPREEGMDIVNVAQVFQRSGTLQVSWADTGINGPADLAGKVVGNWGWGNEFELLAGSRKAGLDPSSDYELVQQSFDMLALLNGEIDAAQAMIYNEYAQMLESTNPATGQRVTADDLSVIDWNDEGTAMLQDALWADGARLGDADYADITTRFVAASLEGWMHCRDNSAGCVEIVLNNGSSLGASHQAWQMNEINGLIWPSPDGAGVMDEDLWAQTVNVATSQGILASAPDSGAYTTEYAEAAVEMLKNRGVDTTGKNWRRVEVTLNAGGE</sequence>
<keyword evidence="7" id="KW-0663">Pyridoxal phosphate</keyword>
<evidence type="ECO:0000256" key="11">
    <source>
        <dbReference type="ARBA" id="ARBA00048179"/>
    </source>
</evidence>
<dbReference type="GO" id="GO:0046872">
    <property type="term" value="F:metal ion binding"/>
    <property type="evidence" value="ECO:0007669"/>
    <property type="project" value="UniProtKB-KW"/>
</dbReference>
<dbReference type="AlphaFoldDB" id="A0A381Q556"/>
<keyword evidence="9" id="KW-0408">Iron</keyword>